<sequence>MAPLHNARSSQTLQLSKSPVINREEQEENQAADMIAKVPAAAPKKNGAAKKTSTSSTGSKKRKAPPTTSTQQEEEEQQQPQPKRQKKQPQPKRQKKQPQPKRQKKEAKAKPRSPLLTPSSASAPETFSGRSCSPEVPRPEPAKSKDQEPSVGGSSVPVKPESSDDTPSELEYPTGLLWYRKTLQSRRTSRREAKIQKWLPLANQLMAAHVEKLAELRGEREAAAAATAPMESCESREQEEVEEAAAAGAGAGAERLACCPHREVEPSDEDDSDDDDDSDSDDEDDWWHGKDLGWSRDEGMEYRDRQPVYGNGY</sequence>
<evidence type="ECO:0000313" key="2">
    <source>
        <dbReference type="EMBL" id="EAA30007.1"/>
    </source>
</evidence>
<organism evidence="2 3">
    <name type="scientific">Neurospora crassa (strain ATCC 24698 / 74-OR23-1A / CBS 708.71 / DSM 1257 / FGSC 987)</name>
    <dbReference type="NCBI Taxonomy" id="367110"/>
    <lineage>
        <taxon>Eukaryota</taxon>
        <taxon>Fungi</taxon>
        <taxon>Dikarya</taxon>
        <taxon>Ascomycota</taxon>
        <taxon>Pezizomycotina</taxon>
        <taxon>Sordariomycetes</taxon>
        <taxon>Sordariomycetidae</taxon>
        <taxon>Sordariales</taxon>
        <taxon>Sordariaceae</taxon>
        <taxon>Neurospora</taxon>
    </lineage>
</organism>
<feature type="compositionally biased region" description="Low complexity" evidence="1">
    <location>
        <begin position="223"/>
        <end position="232"/>
    </location>
</feature>
<reference evidence="2 3" key="1">
    <citation type="journal article" date="2003" name="Nature">
        <title>The genome sequence of the filamentous fungus Neurospora crassa.</title>
        <authorList>
            <person name="Galagan J.E."/>
            <person name="Calvo S.E."/>
            <person name="Borkovich K.A."/>
            <person name="Selker E.U."/>
            <person name="Read N.D."/>
            <person name="Jaffe D."/>
            <person name="FitzHugh W."/>
            <person name="Ma L.J."/>
            <person name="Smirnov S."/>
            <person name="Purcell S."/>
            <person name="Rehman B."/>
            <person name="Elkins T."/>
            <person name="Engels R."/>
            <person name="Wang S."/>
            <person name="Nielsen C.B."/>
            <person name="Butler J."/>
            <person name="Endrizzi M."/>
            <person name="Qui D."/>
            <person name="Ianakiev P."/>
            <person name="Bell-Pedersen D."/>
            <person name="Nelson M.A."/>
            <person name="Werner-Washburne M."/>
            <person name="Selitrennikoff C.P."/>
            <person name="Kinsey J.A."/>
            <person name="Braun E.L."/>
            <person name="Zelter A."/>
            <person name="Schulte U."/>
            <person name="Kothe G.O."/>
            <person name="Jedd G."/>
            <person name="Mewes W."/>
            <person name="Staben C."/>
            <person name="Marcotte E."/>
            <person name="Greenberg D."/>
            <person name="Roy A."/>
            <person name="Foley K."/>
            <person name="Naylor J."/>
            <person name="Stange-Thomann N."/>
            <person name="Barrett R."/>
            <person name="Gnerre S."/>
            <person name="Kamal M."/>
            <person name="Kamvysselis M."/>
            <person name="Mauceli E."/>
            <person name="Bielke C."/>
            <person name="Rudd S."/>
            <person name="Frishman D."/>
            <person name="Krystofova S."/>
            <person name="Rasmussen C."/>
            <person name="Metzenberg R.L."/>
            <person name="Perkins D.D."/>
            <person name="Kroken S."/>
            <person name="Cogoni C."/>
            <person name="Macino G."/>
            <person name="Catcheside D."/>
            <person name="Li W."/>
            <person name="Pratt R.J."/>
            <person name="Osmani S.A."/>
            <person name="DeSouza C.P."/>
            <person name="Glass L."/>
            <person name="Orbach M.J."/>
            <person name="Berglund J.A."/>
            <person name="Voelker R."/>
            <person name="Yarden O."/>
            <person name="Plamann M."/>
            <person name="Seiler S."/>
            <person name="Dunlap J."/>
            <person name="Radford A."/>
            <person name="Aramayo R."/>
            <person name="Natvig D.O."/>
            <person name="Alex L.A."/>
            <person name="Mannhaupt G."/>
            <person name="Ebbole D.J."/>
            <person name="Freitag M."/>
            <person name="Paulsen I."/>
            <person name="Sachs M.S."/>
            <person name="Lander E.S."/>
            <person name="Nusbaum C."/>
            <person name="Birren B."/>
        </authorList>
    </citation>
    <scope>NUCLEOTIDE SEQUENCE [LARGE SCALE GENOMIC DNA]</scope>
    <source>
        <strain evidence="3">ATCC 24698 / 74-OR23-1A / CBS 708.71 / DSM 1257 / FGSC 987</strain>
    </source>
</reference>
<dbReference type="GeneID" id="3875415"/>
<dbReference type="PaxDb" id="5141-EFNCRP00000006730"/>
<feature type="region of interest" description="Disordered" evidence="1">
    <location>
        <begin position="1"/>
        <end position="175"/>
    </location>
</feature>
<feature type="compositionally biased region" description="Basic and acidic residues" evidence="1">
    <location>
        <begin position="137"/>
        <end position="148"/>
    </location>
</feature>
<feature type="region of interest" description="Disordered" evidence="1">
    <location>
        <begin position="219"/>
        <end position="313"/>
    </location>
</feature>
<dbReference type="RefSeq" id="XP_959243.1">
    <property type="nucleotide sequence ID" value="XM_954150.1"/>
</dbReference>
<dbReference type="OrthoDB" id="10627363at2759"/>
<accession>Q7S3F7</accession>
<evidence type="ECO:0000313" key="3">
    <source>
        <dbReference type="Proteomes" id="UP000001805"/>
    </source>
</evidence>
<feature type="compositionally biased region" description="Low complexity" evidence="1">
    <location>
        <begin position="112"/>
        <end position="124"/>
    </location>
</feature>
<dbReference type="AlphaFoldDB" id="Q7S3F7"/>
<proteinExistence type="predicted"/>
<keyword evidence="3" id="KW-1185">Reference proteome</keyword>
<feature type="compositionally biased region" description="Basic residues" evidence="1">
    <location>
        <begin position="83"/>
        <end position="111"/>
    </location>
</feature>
<protein>
    <submittedName>
        <fullName evidence="2">Uncharacterized protein</fullName>
    </submittedName>
</protein>
<feature type="compositionally biased region" description="Basic and acidic residues" evidence="1">
    <location>
        <begin position="286"/>
        <end position="306"/>
    </location>
</feature>
<feature type="compositionally biased region" description="Acidic residues" evidence="1">
    <location>
        <begin position="266"/>
        <end position="285"/>
    </location>
</feature>
<feature type="compositionally biased region" description="Polar residues" evidence="1">
    <location>
        <begin position="7"/>
        <end position="19"/>
    </location>
</feature>
<dbReference type="KEGG" id="ncr:NCU06896"/>
<feature type="compositionally biased region" description="Low complexity" evidence="1">
    <location>
        <begin position="36"/>
        <end position="58"/>
    </location>
</feature>
<gene>
    <name evidence="2" type="ORF">NCU06896</name>
</gene>
<dbReference type="Proteomes" id="UP000001805">
    <property type="component" value="Chromosome 7, Linkage Group VII"/>
</dbReference>
<dbReference type="HOGENOM" id="CLU_997807_0_0_1"/>
<dbReference type="InParanoid" id="Q7S3F7"/>
<dbReference type="VEuPathDB" id="FungiDB:NCU06896"/>
<feature type="compositionally biased region" description="Low complexity" evidence="1">
    <location>
        <begin position="244"/>
        <end position="259"/>
    </location>
</feature>
<dbReference type="OMA" id="PMESCES"/>
<name>Q7S3F7_NEUCR</name>
<evidence type="ECO:0000256" key="1">
    <source>
        <dbReference type="SAM" id="MobiDB-lite"/>
    </source>
</evidence>
<dbReference type="STRING" id="367110.Q7S3F7"/>
<dbReference type="EMBL" id="CM002242">
    <property type="protein sequence ID" value="EAA30007.1"/>
    <property type="molecule type" value="Genomic_DNA"/>
</dbReference>